<feature type="transmembrane region" description="Helical" evidence="8">
    <location>
        <begin position="185"/>
        <end position="205"/>
    </location>
</feature>
<dbReference type="Gene3D" id="1.20.120.1780">
    <property type="entry name" value="UbiA prenyltransferase"/>
    <property type="match status" value="1"/>
</dbReference>
<reference evidence="10 11" key="1">
    <citation type="submission" date="2019-04" db="EMBL/GenBank/DDBJ databases">
        <title>Bacillus caeni sp. nov., a bacterium isolated from mangrove sediment.</title>
        <authorList>
            <person name="Huang H."/>
            <person name="Mo K."/>
            <person name="Hu Y."/>
        </authorList>
    </citation>
    <scope>NUCLEOTIDE SEQUENCE [LARGE SCALE GENOMIC DNA]</scope>
    <source>
        <strain evidence="10 11">HB172195</strain>
    </source>
</reference>
<accession>A0A5R9F5I3</accession>
<dbReference type="UniPathway" id="UPA00079">
    <property type="reaction ID" value="UER00168"/>
</dbReference>
<dbReference type="InterPro" id="IPR026046">
    <property type="entry name" value="UBIAD1"/>
</dbReference>
<organism evidence="10 11">
    <name type="scientific">Exobacillus caeni</name>
    <dbReference type="NCBI Taxonomy" id="2574798"/>
    <lineage>
        <taxon>Bacteria</taxon>
        <taxon>Bacillati</taxon>
        <taxon>Bacillota</taxon>
        <taxon>Bacilli</taxon>
        <taxon>Bacillales</taxon>
        <taxon>Guptibacillaceae</taxon>
        <taxon>Exobacillus</taxon>
    </lineage>
</organism>
<dbReference type="PANTHER" id="PTHR13929">
    <property type="entry name" value="1,4-DIHYDROXY-2-NAPHTHOATE OCTAPRENYLTRANSFERASE"/>
    <property type="match status" value="1"/>
</dbReference>
<keyword evidence="4 8" id="KW-0808">Transferase</keyword>
<comment type="similarity">
    <text evidence="8">Belongs to the MenA family. Type 1 subfamily.</text>
</comment>
<dbReference type="OrthoDB" id="9767568at2"/>
<dbReference type="Pfam" id="PF01040">
    <property type="entry name" value="UbiA"/>
    <property type="match status" value="1"/>
</dbReference>
<dbReference type="FunFam" id="1.10.357.140:FF:000007">
    <property type="entry name" value="1,4-dihydroxy-2-naphthoate octaprenyltransferase"/>
    <property type="match status" value="1"/>
</dbReference>
<evidence type="ECO:0000256" key="4">
    <source>
        <dbReference type="ARBA" id="ARBA00022679"/>
    </source>
</evidence>
<protein>
    <recommendedName>
        <fullName evidence="8 9">1,4-dihydroxy-2-naphthoate octaprenyltransferase</fullName>
        <shortName evidence="8">DHNA-octaprenyltransferase</shortName>
        <ecNumber evidence="8 9">2.5.1.74</ecNumber>
    </recommendedName>
</protein>
<comment type="catalytic activity">
    <reaction evidence="8">
        <text>an all-trans-polyprenyl diphosphate + 1,4-dihydroxy-2-naphthoate + H(+) = a 2-demethylmenaquinol + CO2 + diphosphate</text>
        <dbReference type="Rhea" id="RHEA:26478"/>
        <dbReference type="Rhea" id="RHEA-COMP:9563"/>
        <dbReference type="Rhea" id="RHEA-COMP:9564"/>
        <dbReference type="ChEBI" id="CHEBI:11173"/>
        <dbReference type="ChEBI" id="CHEBI:15378"/>
        <dbReference type="ChEBI" id="CHEBI:16526"/>
        <dbReference type="ChEBI" id="CHEBI:33019"/>
        <dbReference type="ChEBI" id="CHEBI:55437"/>
        <dbReference type="ChEBI" id="CHEBI:58914"/>
        <dbReference type="EC" id="2.5.1.74"/>
    </reaction>
</comment>
<feature type="transmembrane region" description="Helical" evidence="8">
    <location>
        <begin position="57"/>
        <end position="75"/>
    </location>
</feature>
<comment type="caution">
    <text evidence="10">The sequence shown here is derived from an EMBL/GenBank/DDBJ whole genome shotgun (WGS) entry which is preliminary data.</text>
</comment>
<gene>
    <name evidence="8" type="primary">menA</name>
    <name evidence="10" type="ORF">FCL54_01445</name>
</gene>
<evidence type="ECO:0000256" key="2">
    <source>
        <dbReference type="ARBA" id="ARBA00022428"/>
    </source>
</evidence>
<keyword evidence="5 8" id="KW-0812">Transmembrane</keyword>
<keyword evidence="2 8" id="KW-0474">Menaquinone biosynthesis</keyword>
<evidence type="ECO:0000313" key="11">
    <source>
        <dbReference type="Proteomes" id="UP000308230"/>
    </source>
</evidence>
<dbReference type="GO" id="GO:0046428">
    <property type="term" value="F:1,4-dihydroxy-2-naphthoate polyprenyltransferase activity"/>
    <property type="evidence" value="ECO:0007669"/>
    <property type="project" value="UniProtKB-UniRule"/>
</dbReference>
<dbReference type="RefSeq" id="WP_138122417.1">
    <property type="nucleotide sequence ID" value="NZ_SWLG01000001.1"/>
</dbReference>
<keyword evidence="7 8" id="KW-0472">Membrane</keyword>
<evidence type="ECO:0000256" key="5">
    <source>
        <dbReference type="ARBA" id="ARBA00022692"/>
    </source>
</evidence>
<feature type="transmembrane region" description="Helical" evidence="8">
    <location>
        <begin position="159"/>
        <end position="179"/>
    </location>
</feature>
<name>A0A5R9F5I3_9BACL</name>
<proteinExistence type="inferred from homology"/>
<evidence type="ECO:0000256" key="9">
    <source>
        <dbReference type="NCBIfam" id="TIGR00751"/>
    </source>
</evidence>
<dbReference type="GO" id="GO:0042371">
    <property type="term" value="P:vitamin K biosynthetic process"/>
    <property type="evidence" value="ECO:0007669"/>
    <property type="project" value="TreeGrafter"/>
</dbReference>
<feature type="transmembrane region" description="Helical" evidence="8">
    <location>
        <begin position="131"/>
        <end position="147"/>
    </location>
</feature>
<dbReference type="PIRSF" id="PIRSF005355">
    <property type="entry name" value="UBIAD1"/>
    <property type="match status" value="1"/>
</dbReference>
<evidence type="ECO:0000256" key="6">
    <source>
        <dbReference type="ARBA" id="ARBA00022989"/>
    </source>
</evidence>
<feature type="transmembrane region" description="Helical" evidence="8">
    <location>
        <begin position="226"/>
        <end position="246"/>
    </location>
</feature>
<comment type="subcellular location">
    <subcellularLocation>
        <location evidence="8">Cell membrane</location>
        <topology evidence="8">Multi-pass membrane protein</topology>
    </subcellularLocation>
    <subcellularLocation>
        <location evidence="1">Membrane</location>
        <topology evidence="1">Multi-pass membrane protein</topology>
    </subcellularLocation>
</comment>
<dbReference type="NCBIfam" id="TIGR00751">
    <property type="entry name" value="menA"/>
    <property type="match status" value="1"/>
</dbReference>
<dbReference type="EMBL" id="SWLG01000001">
    <property type="protein sequence ID" value="TLS39002.1"/>
    <property type="molecule type" value="Genomic_DNA"/>
</dbReference>
<dbReference type="CDD" id="cd13962">
    <property type="entry name" value="PT_UbiA_UBIAD1"/>
    <property type="match status" value="1"/>
</dbReference>
<dbReference type="Proteomes" id="UP000308230">
    <property type="component" value="Unassembled WGS sequence"/>
</dbReference>
<sequence>MEERLKNSTHDLGKSSPRVNWQVWWRLLRPHTLTAGFVPVLVGTMLALPYGELDLSVFAAMMVASLLIQSATNMFNEYYDFKRGLDTAESVGIGGAIVREGISARTVLNLAISFFGIAVLLGIYICMNSSWWIGLIGALSMAVGYYYTGGPYPIAYTPFGELAAGLFMGLILILISFFIQSGTVTAESILVSVPVSILVGGILMANNIRDLTGDKEKGRKTLAILLGHKKAVLFLAGMFIVSYLWIIGLVLAGYASSWLLLVFISLPKAMKAYKLFVGKTKAVQMVPAMKATAQMHTIFGFLLSVGLLFNYLF</sequence>
<evidence type="ECO:0000256" key="3">
    <source>
        <dbReference type="ARBA" id="ARBA00022475"/>
    </source>
</evidence>
<dbReference type="AlphaFoldDB" id="A0A5R9F5I3"/>
<dbReference type="InterPro" id="IPR004657">
    <property type="entry name" value="MenA"/>
</dbReference>
<keyword evidence="6 8" id="KW-1133">Transmembrane helix</keyword>
<evidence type="ECO:0000256" key="8">
    <source>
        <dbReference type="HAMAP-Rule" id="MF_01937"/>
    </source>
</evidence>
<keyword evidence="3 8" id="KW-1003">Cell membrane</keyword>
<evidence type="ECO:0000256" key="7">
    <source>
        <dbReference type="ARBA" id="ARBA00023136"/>
    </source>
</evidence>
<dbReference type="HAMAP" id="MF_01937">
    <property type="entry name" value="MenA_1"/>
    <property type="match status" value="1"/>
</dbReference>
<dbReference type="PANTHER" id="PTHR13929:SF0">
    <property type="entry name" value="UBIA PRENYLTRANSFERASE DOMAIN-CONTAINING PROTEIN 1"/>
    <property type="match status" value="1"/>
</dbReference>
<keyword evidence="11" id="KW-1185">Reference proteome</keyword>
<dbReference type="NCBIfam" id="NF004749">
    <property type="entry name" value="PRK06080.1-1"/>
    <property type="match status" value="1"/>
</dbReference>
<comment type="pathway">
    <text evidence="8">Quinol/quinone metabolism; menaquinone biosynthesis; menaquinol from 1,4-dihydroxy-2-naphthoate: step 1/2.</text>
</comment>
<feature type="transmembrane region" description="Helical" evidence="8">
    <location>
        <begin position="291"/>
        <end position="312"/>
    </location>
</feature>
<dbReference type="InterPro" id="IPR044878">
    <property type="entry name" value="UbiA_sf"/>
</dbReference>
<comment type="function">
    <text evidence="8">Conversion of 1,4-dihydroxy-2-naphthoate (DHNA) to demethylmenaquinone (DMK).</text>
</comment>
<feature type="transmembrane region" description="Helical" evidence="8">
    <location>
        <begin position="32"/>
        <end position="51"/>
    </location>
</feature>
<dbReference type="EC" id="2.5.1.74" evidence="8 9"/>
<dbReference type="Gene3D" id="1.10.357.140">
    <property type="entry name" value="UbiA prenyltransferase"/>
    <property type="match status" value="1"/>
</dbReference>
<evidence type="ECO:0000256" key="1">
    <source>
        <dbReference type="ARBA" id="ARBA00004141"/>
    </source>
</evidence>
<dbReference type="InterPro" id="IPR000537">
    <property type="entry name" value="UbiA_prenyltransferase"/>
</dbReference>
<feature type="transmembrane region" description="Helical" evidence="8">
    <location>
        <begin position="107"/>
        <end position="125"/>
    </location>
</feature>
<dbReference type="GO" id="GO:0009234">
    <property type="term" value="P:menaquinone biosynthetic process"/>
    <property type="evidence" value="ECO:0007669"/>
    <property type="project" value="UniProtKB-UniRule"/>
</dbReference>
<evidence type="ECO:0000313" key="10">
    <source>
        <dbReference type="EMBL" id="TLS39002.1"/>
    </source>
</evidence>
<dbReference type="GO" id="GO:0005886">
    <property type="term" value="C:plasma membrane"/>
    <property type="evidence" value="ECO:0007669"/>
    <property type="project" value="UniProtKB-SubCell"/>
</dbReference>